<dbReference type="OrthoDB" id="425534at2759"/>
<dbReference type="GeneID" id="63682711"/>
<dbReference type="AlphaFoldDB" id="M5FZD3"/>
<evidence type="ECO:0008006" key="7">
    <source>
        <dbReference type="Google" id="ProtNLM"/>
    </source>
</evidence>
<evidence type="ECO:0000313" key="5">
    <source>
        <dbReference type="EMBL" id="EJT96862.1"/>
    </source>
</evidence>
<evidence type="ECO:0000313" key="6">
    <source>
        <dbReference type="Proteomes" id="UP000030653"/>
    </source>
</evidence>
<evidence type="ECO:0000256" key="1">
    <source>
        <dbReference type="ARBA" id="ARBA00010088"/>
    </source>
</evidence>
<evidence type="ECO:0000259" key="3">
    <source>
        <dbReference type="Pfam" id="PF00561"/>
    </source>
</evidence>
<feature type="domain" description="Peptidase S33 tripeptidyl aminopeptidase-like C-terminal" evidence="4">
    <location>
        <begin position="461"/>
        <end position="560"/>
    </location>
</feature>
<dbReference type="PANTHER" id="PTHR43248">
    <property type="entry name" value="2-SUCCINYL-6-HYDROXY-2,4-CYCLOHEXADIENE-1-CARBOXYLATE SYNTHASE"/>
    <property type="match status" value="1"/>
</dbReference>
<dbReference type="InterPro" id="IPR013595">
    <property type="entry name" value="Pept_S33_TAP-like_C"/>
</dbReference>
<proteinExistence type="inferred from homology"/>
<dbReference type="SUPFAM" id="SSF53474">
    <property type="entry name" value="alpha/beta-Hydrolases"/>
    <property type="match status" value="1"/>
</dbReference>
<comment type="similarity">
    <text evidence="1">Belongs to the peptidase S33 family.</text>
</comment>
<dbReference type="InterPro" id="IPR051601">
    <property type="entry name" value="Serine_prot/Carboxylest_S33"/>
</dbReference>
<dbReference type="OMA" id="CNDVAWP"/>
<reference evidence="5 6" key="1">
    <citation type="journal article" date="2012" name="Science">
        <title>The Paleozoic origin of enzymatic lignin decomposition reconstructed from 31 fungal genomes.</title>
        <authorList>
            <person name="Floudas D."/>
            <person name="Binder M."/>
            <person name="Riley R."/>
            <person name="Barry K."/>
            <person name="Blanchette R.A."/>
            <person name="Henrissat B."/>
            <person name="Martinez A.T."/>
            <person name="Otillar R."/>
            <person name="Spatafora J.W."/>
            <person name="Yadav J.S."/>
            <person name="Aerts A."/>
            <person name="Benoit I."/>
            <person name="Boyd A."/>
            <person name="Carlson A."/>
            <person name="Copeland A."/>
            <person name="Coutinho P.M."/>
            <person name="de Vries R.P."/>
            <person name="Ferreira P."/>
            <person name="Findley K."/>
            <person name="Foster B."/>
            <person name="Gaskell J."/>
            <person name="Glotzer D."/>
            <person name="Gorecki P."/>
            <person name="Heitman J."/>
            <person name="Hesse C."/>
            <person name="Hori C."/>
            <person name="Igarashi K."/>
            <person name="Jurgens J.A."/>
            <person name="Kallen N."/>
            <person name="Kersten P."/>
            <person name="Kohler A."/>
            <person name="Kuees U."/>
            <person name="Kumar T.K.A."/>
            <person name="Kuo A."/>
            <person name="LaButti K."/>
            <person name="Larrondo L.F."/>
            <person name="Lindquist E."/>
            <person name="Ling A."/>
            <person name="Lombard V."/>
            <person name="Lucas S."/>
            <person name="Lundell T."/>
            <person name="Martin R."/>
            <person name="McLaughlin D.J."/>
            <person name="Morgenstern I."/>
            <person name="Morin E."/>
            <person name="Murat C."/>
            <person name="Nagy L.G."/>
            <person name="Nolan M."/>
            <person name="Ohm R.A."/>
            <person name="Patyshakuliyeva A."/>
            <person name="Rokas A."/>
            <person name="Ruiz-Duenas F.J."/>
            <person name="Sabat G."/>
            <person name="Salamov A."/>
            <person name="Samejima M."/>
            <person name="Schmutz J."/>
            <person name="Slot J.C."/>
            <person name="St John F."/>
            <person name="Stenlid J."/>
            <person name="Sun H."/>
            <person name="Sun S."/>
            <person name="Syed K."/>
            <person name="Tsang A."/>
            <person name="Wiebenga A."/>
            <person name="Young D."/>
            <person name="Pisabarro A."/>
            <person name="Eastwood D.C."/>
            <person name="Martin F."/>
            <person name="Cullen D."/>
            <person name="Grigoriev I.V."/>
            <person name="Hibbett D.S."/>
        </authorList>
    </citation>
    <scope>NUCLEOTIDE SEQUENCE [LARGE SCALE GENOMIC DNA]</scope>
    <source>
        <strain evidence="5 6">DJM-731 SS1</strain>
    </source>
</reference>
<evidence type="ECO:0000256" key="2">
    <source>
        <dbReference type="ARBA" id="ARBA00022801"/>
    </source>
</evidence>
<keyword evidence="6" id="KW-1185">Reference proteome</keyword>
<accession>M5FZD3</accession>
<feature type="domain" description="AB hydrolase-1" evidence="3">
    <location>
        <begin position="122"/>
        <end position="304"/>
    </location>
</feature>
<dbReference type="EMBL" id="JH795879">
    <property type="protein sequence ID" value="EJT96862.1"/>
    <property type="molecule type" value="Genomic_DNA"/>
</dbReference>
<organism evidence="5 6">
    <name type="scientific">Dacryopinax primogenitus (strain DJM 731)</name>
    <name type="common">Brown rot fungus</name>
    <dbReference type="NCBI Taxonomy" id="1858805"/>
    <lineage>
        <taxon>Eukaryota</taxon>
        <taxon>Fungi</taxon>
        <taxon>Dikarya</taxon>
        <taxon>Basidiomycota</taxon>
        <taxon>Agaricomycotina</taxon>
        <taxon>Dacrymycetes</taxon>
        <taxon>Dacrymycetales</taxon>
        <taxon>Dacrymycetaceae</taxon>
        <taxon>Dacryopinax</taxon>
    </lineage>
</organism>
<dbReference type="PANTHER" id="PTHR43248:SF25">
    <property type="entry name" value="AB HYDROLASE-1 DOMAIN-CONTAINING PROTEIN-RELATED"/>
    <property type="match status" value="1"/>
</dbReference>
<sequence>MPAHFPRDSKHPVPTTSTFCHRRKLAIFALSCLLVGGYIFREHLNFFLSTPFLFSHCHPSKDDWTKLSPGTVKWWDCAGEGGAAPGTDCGWIIVPTDYFNASAGVTRVALGRVKARRERQGIVLVNPGGPGGSGKQLAVQGGSSLQAAVTGETYDIVGFDPRGIGETLPPTQCFSSAAQSALLTVNTVLDKEYDVPRNASGERETFKRKMIEADALYRTQYAQCERMGDAARYMGTTTVARDVDFITRVLEGEEALINFWGASYGTILGQYLVNMFPDRVGRVGIDGVVDGIAWSSEPNFKWYRPWLSSTEDAYDIFLSTCSAAGSWSCPLTLWKGEEPAFIRQRLESWFDELYDRPLVVNDLDNPGFVTSGMARGFLFQTLAVPSTWPKAAGILAAAMAGEGKLLLTQKGFYPPPQDMSRQAVTCNDALPLTPSTAPSYDEVLDELLDVMHTQTKFVWNVLTSEPDSGCQYWPVSPPERFTGPWNHTLRNPIVIFSNTADPATPISSARLVRARLGSSSVLALQNGPGHCTISLPSLCNIRRSRAFFEFGKLPQDGEVCEVTVGPFPEDRAELGEAEMESVSSAIRLGEVLHAVRRA</sequence>
<dbReference type="GO" id="GO:0016787">
    <property type="term" value="F:hydrolase activity"/>
    <property type="evidence" value="ECO:0007669"/>
    <property type="project" value="UniProtKB-KW"/>
</dbReference>
<dbReference type="Proteomes" id="UP000030653">
    <property type="component" value="Unassembled WGS sequence"/>
</dbReference>
<dbReference type="InterPro" id="IPR029058">
    <property type="entry name" value="AB_hydrolase_fold"/>
</dbReference>
<dbReference type="Pfam" id="PF08386">
    <property type="entry name" value="Abhydrolase_4"/>
    <property type="match status" value="1"/>
</dbReference>
<dbReference type="RefSeq" id="XP_040623760.1">
    <property type="nucleotide sequence ID" value="XM_040767649.1"/>
</dbReference>
<gene>
    <name evidence="5" type="ORF">DACRYDRAFT_102606</name>
</gene>
<protein>
    <recommendedName>
        <fullName evidence="7">Alpha/beta-hydrolase</fullName>
    </recommendedName>
</protein>
<dbReference type="InterPro" id="IPR000073">
    <property type="entry name" value="AB_hydrolase_1"/>
</dbReference>
<evidence type="ECO:0000259" key="4">
    <source>
        <dbReference type="Pfam" id="PF08386"/>
    </source>
</evidence>
<keyword evidence="2" id="KW-0378">Hydrolase</keyword>
<dbReference type="Pfam" id="PF00561">
    <property type="entry name" value="Abhydrolase_1"/>
    <property type="match status" value="1"/>
</dbReference>
<name>M5FZD3_DACPD</name>
<dbReference type="HOGENOM" id="CLU_013364_5_1_1"/>
<dbReference type="Gene3D" id="3.40.50.1820">
    <property type="entry name" value="alpha/beta hydrolase"/>
    <property type="match status" value="1"/>
</dbReference>
<dbReference type="STRING" id="1858805.M5FZD3"/>